<feature type="region of interest" description="Disordered" evidence="6">
    <location>
        <begin position="1"/>
        <end position="23"/>
    </location>
</feature>
<evidence type="ECO:0000256" key="2">
    <source>
        <dbReference type="ARBA" id="ARBA00022687"/>
    </source>
</evidence>
<keyword evidence="2" id="KW-0879">Wnt signaling pathway</keyword>
<dbReference type="InterPro" id="IPR019139">
    <property type="entry name" value="LRRFIP1/2"/>
</dbReference>
<dbReference type="GO" id="GO:0016055">
    <property type="term" value="P:Wnt signaling pathway"/>
    <property type="evidence" value="ECO:0007669"/>
    <property type="project" value="UniProtKB-KW"/>
</dbReference>
<dbReference type="CTD" id="9209"/>
<dbReference type="PANTHER" id="PTHR19212:SF6">
    <property type="entry name" value="LEUCINE-RICH REPEAT FLIGHTLESS-INTERACTING PROTEIN 2"/>
    <property type="match status" value="1"/>
</dbReference>
<feature type="compositionally biased region" description="Polar residues" evidence="6">
    <location>
        <begin position="74"/>
        <end position="93"/>
    </location>
</feature>
<feature type="coiled-coil region" evidence="5">
    <location>
        <begin position="132"/>
        <end position="201"/>
    </location>
</feature>
<feature type="compositionally biased region" description="Basic and acidic residues" evidence="6">
    <location>
        <begin position="54"/>
        <end position="71"/>
    </location>
</feature>
<dbReference type="FunFam" id="1.20.5.4090:FF:000001">
    <property type="entry name" value="leucine-rich repeat flightless-interacting protein 2 isoform X1"/>
    <property type="match status" value="1"/>
</dbReference>
<dbReference type="Ensembl" id="ENSCCET00000028273.1">
    <property type="protein sequence ID" value="ENSCCEP00000018476.1"/>
    <property type="gene ID" value="ENSCCEG00000016920.1"/>
</dbReference>
<evidence type="ECO:0000256" key="6">
    <source>
        <dbReference type="SAM" id="MobiDB-lite"/>
    </source>
</evidence>
<proteinExistence type="inferred from homology"/>
<protein>
    <recommendedName>
        <fullName evidence="4">Leucine-rich repeat flightless-interacting protein 2</fullName>
    </recommendedName>
</protein>
<keyword evidence="8" id="KW-1185">Reference proteome</keyword>
<evidence type="ECO:0000256" key="5">
    <source>
        <dbReference type="SAM" id="Coils"/>
    </source>
</evidence>
<reference evidence="7" key="1">
    <citation type="submission" date="2025-08" db="UniProtKB">
        <authorList>
            <consortium name="Ensembl"/>
        </authorList>
    </citation>
    <scope>IDENTIFICATION</scope>
</reference>
<reference evidence="7" key="2">
    <citation type="submission" date="2025-09" db="UniProtKB">
        <authorList>
            <consortium name="Ensembl"/>
        </authorList>
    </citation>
    <scope>IDENTIFICATION</scope>
</reference>
<keyword evidence="3 5" id="KW-0175">Coiled coil</keyword>
<comment type="similarity">
    <text evidence="1">Belongs to the LRRFIP family.</text>
</comment>
<evidence type="ECO:0000313" key="8">
    <source>
        <dbReference type="Proteomes" id="UP000694410"/>
    </source>
</evidence>
<feature type="coiled-coil region" evidence="5">
    <location>
        <begin position="272"/>
        <end position="415"/>
    </location>
</feature>
<accession>A0A8C0V4S5</accession>
<feature type="region of interest" description="Disordered" evidence="6">
    <location>
        <begin position="54"/>
        <end position="105"/>
    </location>
</feature>
<gene>
    <name evidence="7" type="primary">LRRFIP2</name>
</gene>
<dbReference type="PANTHER" id="PTHR19212">
    <property type="entry name" value="LEUCINE RICH REPEAT IN FLII INTERACTING PROTEIN"/>
    <property type="match status" value="1"/>
</dbReference>
<dbReference type="Gene3D" id="1.20.5.4090">
    <property type="match status" value="1"/>
</dbReference>
<evidence type="ECO:0000313" key="7">
    <source>
        <dbReference type="Ensembl" id="ENSCCEP00000018476.1"/>
    </source>
</evidence>
<dbReference type="AlphaFoldDB" id="A0A8C0V4S5"/>
<dbReference type="Proteomes" id="UP000694410">
    <property type="component" value="Unplaced"/>
</dbReference>
<evidence type="ECO:0000256" key="1">
    <source>
        <dbReference type="ARBA" id="ARBA00008275"/>
    </source>
</evidence>
<dbReference type="RefSeq" id="XP_023775326.1">
    <property type="nucleotide sequence ID" value="XM_023919558.1"/>
</dbReference>
<name>A0A8C0V4S5_CYACU</name>
<sequence>MGTPGSGRKRTPVKDRFSAEDEALSNIAREAEARLAAKRAARAEARDIRMRELERQQKELEEKSEKSHSEIFSRPSSRNSVSATPLSGNSSRRGSGDASSLVDPDASLSELRDIYDLKDQIHDVEGRYMQGLKELKDSLAEVEEKYKKAMVSNAQLDNEKNNLIYQVDTLKDVIEEKEEQIAEFYRENEEKSKELERQKHTCSILQHKLDELKEGLRQRDELIEKHGLVIIPDGTPNGDVNHESMVGTITVVSQEAAQVLESAGEGPLDIRLRKLAGEKEELLSQVRKLKMQLEEERQKYSKSDGMNPDIIGLENGSDLQLIEMQRDANRQISEYKFKLSKAEQDITTLEQNIGRLEGQVARYKNAAENAEKVEDELKAEKRKLQRELRTALDKIEEMEMTNSHLMKRLEKMKANRTALLSQQ</sequence>
<evidence type="ECO:0000256" key="3">
    <source>
        <dbReference type="ARBA" id="ARBA00023054"/>
    </source>
</evidence>
<dbReference type="Pfam" id="PF09738">
    <property type="entry name" value="LRRFIP"/>
    <property type="match status" value="1"/>
</dbReference>
<organism evidence="7 8">
    <name type="scientific">Cyanistes caeruleus</name>
    <name type="common">Eurasian blue tit</name>
    <name type="synonym">Parus caeruleus</name>
    <dbReference type="NCBI Taxonomy" id="156563"/>
    <lineage>
        <taxon>Eukaryota</taxon>
        <taxon>Metazoa</taxon>
        <taxon>Chordata</taxon>
        <taxon>Craniata</taxon>
        <taxon>Vertebrata</taxon>
        <taxon>Euteleostomi</taxon>
        <taxon>Archelosauria</taxon>
        <taxon>Archosauria</taxon>
        <taxon>Dinosauria</taxon>
        <taxon>Saurischia</taxon>
        <taxon>Theropoda</taxon>
        <taxon>Coelurosauria</taxon>
        <taxon>Aves</taxon>
        <taxon>Neognathae</taxon>
        <taxon>Neoaves</taxon>
        <taxon>Telluraves</taxon>
        <taxon>Australaves</taxon>
        <taxon>Passeriformes</taxon>
        <taxon>Paridae</taxon>
        <taxon>Cyanistes</taxon>
    </lineage>
</organism>
<dbReference type="GeneID" id="111923681"/>
<dbReference type="GO" id="GO:0006355">
    <property type="term" value="P:regulation of DNA-templated transcription"/>
    <property type="evidence" value="ECO:0007669"/>
    <property type="project" value="InterPro"/>
</dbReference>
<evidence type="ECO:0000256" key="4">
    <source>
        <dbReference type="ARBA" id="ARBA00040512"/>
    </source>
</evidence>